<evidence type="ECO:0000313" key="2">
    <source>
        <dbReference type="EMBL" id="SVD54340.1"/>
    </source>
</evidence>
<feature type="domain" description="NAD-dependent epimerase/dehydratase" evidence="1">
    <location>
        <begin position="19"/>
        <end position="49"/>
    </location>
</feature>
<dbReference type="InterPro" id="IPR001509">
    <property type="entry name" value="Epimerase_deHydtase"/>
</dbReference>
<dbReference type="Pfam" id="PF01370">
    <property type="entry name" value="Epimerase"/>
    <property type="match status" value="1"/>
</dbReference>
<dbReference type="EMBL" id="UINC01157382">
    <property type="protein sequence ID" value="SVD54340.1"/>
    <property type="molecule type" value="Genomic_DNA"/>
</dbReference>
<protein>
    <recommendedName>
        <fullName evidence="1">NAD-dependent epimerase/dehydratase domain-containing protein</fullName>
    </recommendedName>
</protein>
<reference evidence="2" key="1">
    <citation type="submission" date="2018-05" db="EMBL/GenBank/DDBJ databases">
        <authorList>
            <person name="Lanie J.A."/>
            <person name="Ng W.-L."/>
            <person name="Kazmierczak K.M."/>
            <person name="Andrzejewski T.M."/>
            <person name="Davidsen T.M."/>
            <person name="Wayne K.J."/>
            <person name="Tettelin H."/>
            <person name="Glass J.I."/>
            <person name="Rusch D."/>
            <person name="Podicherti R."/>
            <person name="Tsui H.-C.T."/>
            <person name="Winkler M.E."/>
        </authorList>
    </citation>
    <scope>NUCLEOTIDE SEQUENCE</scope>
</reference>
<accession>A0A382W724</accession>
<sequence length="72" mass="7784">MEGLALMTSDLVAWSDRRVLVTGATGMVGSWLTRTLVNAGAYVVALVPDWDPQSELIRSGIIDRVNVVNGRL</sequence>
<evidence type="ECO:0000259" key="1">
    <source>
        <dbReference type="Pfam" id="PF01370"/>
    </source>
</evidence>
<proteinExistence type="predicted"/>
<dbReference type="InterPro" id="IPR036291">
    <property type="entry name" value="NAD(P)-bd_dom_sf"/>
</dbReference>
<dbReference type="Gene3D" id="3.40.50.720">
    <property type="entry name" value="NAD(P)-binding Rossmann-like Domain"/>
    <property type="match status" value="1"/>
</dbReference>
<organism evidence="2">
    <name type="scientific">marine metagenome</name>
    <dbReference type="NCBI Taxonomy" id="408172"/>
    <lineage>
        <taxon>unclassified sequences</taxon>
        <taxon>metagenomes</taxon>
        <taxon>ecological metagenomes</taxon>
    </lineage>
</organism>
<dbReference type="AlphaFoldDB" id="A0A382W724"/>
<dbReference type="SUPFAM" id="SSF51735">
    <property type="entry name" value="NAD(P)-binding Rossmann-fold domains"/>
    <property type="match status" value="1"/>
</dbReference>
<name>A0A382W724_9ZZZZ</name>
<gene>
    <name evidence="2" type="ORF">METZ01_LOCUS407194</name>
</gene>
<feature type="non-terminal residue" evidence="2">
    <location>
        <position position="72"/>
    </location>
</feature>